<comment type="caution">
    <text evidence="3">The sequence shown here is derived from an EMBL/GenBank/DDBJ whole genome shotgun (WGS) entry which is preliminary data.</text>
</comment>
<reference evidence="3 4" key="1">
    <citation type="journal article" date="2019" name="Nat. Med.">
        <title>A library of human gut bacterial isolates paired with longitudinal multiomics data enables mechanistic microbiome research.</title>
        <authorList>
            <person name="Poyet M."/>
            <person name="Groussin M."/>
            <person name="Gibbons S.M."/>
            <person name="Avila-Pacheco J."/>
            <person name="Jiang X."/>
            <person name="Kearney S.M."/>
            <person name="Perrotta A.R."/>
            <person name="Berdy B."/>
            <person name="Zhao S."/>
            <person name="Lieberman T.D."/>
            <person name="Swanson P.K."/>
            <person name="Smith M."/>
            <person name="Roesemann S."/>
            <person name="Alexander J.E."/>
            <person name="Rich S.A."/>
            <person name="Livny J."/>
            <person name="Vlamakis H."/>
            <person name="Clish C."/>
            <person name="Bullock K."/>
            <person name="Deik A."/>
            <person name="Scott J."/>
            <person name="Pierce K.A."/>
            <person name="Xavier R.J."/>
            <person name="Alm E.J."/>
        </authorList>
    </citation>
    <scope>NUCLEOTIDE SEQUENCE [LARGE SCALE GENOMIC DNA]</scope>
    <source>
        <strain evidence="3 4">BIOML-A46</strain>
    </source>
</reference>
<name>A0A642F7I7_BACFG</name>
<evidence type="ECO:0000256" key="2">
    <source>
        <dbReference type="SAM" id="SignalP"/>
    </source>
</evidence>
<sequence>MKRLIYTILLSLVICSCGSHKSNLKQETSINAESNHQRKDTASFREQVKKAEREDVTETVEEVITVYDIKQAIDSTTGKHPVLFETKKVAKRESNRQKLENKMMGINQAAIVNDNQQTIVQEMKEEDKQNEETTVPRQIAWSVWGLVVLIGLGIVRLVVYKIRRK</sequence>
<feature type="chain" id="PRO_5030147300" description="Lipoprotein" evidence="2">
    <location>
        <begin position="22"/>
        <end position="165"/>
    </location>
</feature>
<evidence type="ECO:0000313" key="4">
    <source>
        <dbReference type="Proteomes" id="UP000460666"/>
    </source>
</evidence>
<evidence type="ECO:0000313" key="3">
    <source>
        <dbReference type="EMBL" id="KAA5001859.1"/>
    </source>
</evidence>
<proteinExistence type="predicted"/>
<accession>A0A642F7I7</accession>
<dbReference type="PROSITE" id="PS51257">
    <property type="entry name" value="PROKAR_LIPOPROTEIN"/>
    <property type="match status" value="1"/>
</dbReference>
<evidence type="ECO:0008006" key="5">
    <source>
        <dbReference type="Google" id="ProtNLM"/>
    </source>
</evidence>
<organism evidence="3 4">
    <name type="scientific">Bacteroides fragilis</name>
    <dbReference type="NCBI Taxonomy" id="817"/>
    <lineage>
        <taxon>Bacteria</taxon>
        <taxon>Pseudomonadati</taxon>
        <taxon>Bacteroidota</taxon>
        <taxon>Bacteroidia</taxon>
        <taxon>Bacteroidales</taxon>
        <taxon>Bacteroidaceae</taxon>
        <taxon>Bacteroides</taxon>
    </lineage>
</organism>
<keyword evidence="1" id="KW-0812">Transmembrane</keyword>
<keyword evidence="1" id="KW-1133">Transmembrane helix</keyword>
<keyword evidence="1" id="KW-0472">Membrane</keyword>
<protein>
    <recommendedName>
        <fullName evidence="5">Lipoprotein</fullName>
    </recommendedName>
</protein>
<feature type="signal peptide" evidence="2">
    <location>
        <begin position="1"/>
        <end position="21"/>
    </location>
</feature>
<evidence type="ECO:0000256" key="1">
    <source>
        <dbReference type="SAM" id="Phobius"/>
    </source>
</evidence>
<keyword evidence="2" id="KW-0732">Signal</keyword>
<dbReference type="Proteomes" id="UP000460666">
    <property type="component" value="Unassembled WGS sequence"/>
</dbReference>
<feature type="transmembrane region" description="Helical" evidence="1">
    <location>
        <begin position="139"/>
        <end position="159"/>
    </location>
</feature>
<dbReference type="RefSeq" id="WP_032591753.1">
    <property type="nucleotide sequence ID" value="NZ_CP043610.1"/>
</dbReference>
<dbReference type="AlphaFoldDB" id="A0A642F7I7"/>
<dbReference type="EMBL" id="VWCJ01000001">
    <property type="protein sequence ID" value="KAA5001859.1"/>
    <property type="molecule type" value="Genomic_DNA"/>
</dbReference>
<gene>
    <name evidence="3" type="ORF">F2Z89_00695</name>
</gene>